<dbReference type="EMBL" id="ML977185">
    <property type="protein sequence ID" value="KAF1982390.1"/>
    <property type="molecule type" value="Genomic_DNA"/>
</dbReference>
<gene>
    <name evidence="2" type="ORF">K402DRAFT_424657</name>
</gene>
<name>A0A6G1GNK1_9PEZI</name>
<feature type="region of interest" description="Disordered" evidence="1">
    <location>
        <begin position="566"/>
        <end position="629"/>
    </location>
</feature>
<sequence>MSAFSGVSITEVIVTFKKLKEVYDTFNDEYDGADNRIKELFETSNLLHDVLEEAEVLLAHWNRTFPAQESFVMKLKELDHFIKKYSTLVPVKPGQEVTSEYPPPKWKRRWQITRFAFDDAEKLKNDLSREMQQLVTFVTFLALRTTILPNSGRRPRPTPAAPTPNAPNINVEFEKLRILNARRDNIMTRAQLGPAPDTSAIDDEIQAVLRAICYKAGLSGIDVPIQLEPRQLLLPSSSSSQSMNDILVNLSGHSIHNAAGYNPRPLSPPPPADSDAHLRPAPLSPRRVSVPIQQRLIQSPPRPQPQLQPSSSRHWQSPPPSPLSPSSTFQPSVTSASPGTYQASFSTQFTSPIMPSDRWSIRTEPAMSVLGQPALAVCRAKIALNKKLPILQLNSWSIFPAHVVVWTAMDGRSTLEHHLPHSAWPYTKHSSLGESPLNLEFLPAEKHKFVVRTDGMPQSYLVYPKYKFVIDKDLEKFQGDVRDKDLLKSFEIDIMKSKRPSTTGVVTSNEVVKLWRTRDYLQARSLSFYAPEDNRHREFPIRWFKDDVTKDQGKLSVQLDFIKRKGSSNDVPGSPKRAGTFFRKKSSSSKSLAEPLGFFRRPSDAPSQHNPRASVSTVSSAGSSSDESGLAPAEIAESFKHLSIVLSSPDHYKTFVKFLDPTQTHSTSVSPPVLRSPFEVEGNYPFEVEGSHPIFEMEDTMVRPTLELDERPVPQTLRRPP</sequence>
<evidence type="ECO:0000313" key="2">
    <source>
        <dbReference type="EMBL" id="KAF1982390.1"/>
    </source>
</evidence>
<feature type="region of interest" description="Disordered" evidence="1">
    <location>
        <begin position="259"/>
        <end position="283"/>
    </location>
</feature>
<evidence type="ECO:0000313" key="3">
    <source>
        <dbReference type="Proteomes" id="UP000800041"/>
    </source>
</evidence>
<protein>
    <submittedName>
        <fullName evidence="2">Uncharacterized protein</fullName>
    </submittedName>
</protein>
<dbReference type="OrthoDB" id="3855879at2759"/>
<proteinExistence type="predicted"/>
<evidence type="ECO:0000256" key="1">
    <source>
        <dbReference type="SAM" id="MobiDB-lite"/>
    </source>
</evidence>
<dbReference type="Proteomes" id="UP000800041">
    <property type="component" value="Unassembled WGS sequence"/>
</dbReference>
<feature type="compositionally biased region" description="Low complexity" evidence="1">
    <location>
        <begin position="613"/>
        <end position="629"/>
    </location>
</feature>
<accession>A0A6G1GNK1</accession>
<keyword evidence="3" id="KW-1185">Reference proteome</keyword>
<dbReference type="AlphaFoldDB" id="A0A6G1GNK1"/>
<reference evidence="2" key="1">
    <citation type="journal article" date="2020" name="Stud. Mycol.">
        <title>101 Dothideomycetes genomes: a test case for predicting lifestyles and emergence of pathogens.</title>
        <authorList>
            <person name="Haridas S."/>
            <person name="Albert R."/>
            <person name="Binder M."/>
            <person name="Bloem J."/>
            <person name="Labutti K."/>
            <person name="Salamov A."/>
            <person name="Andreopoulos B."/>
            <person name="Baker S."/>
            <person name="Barry K."/>
            <person name="Bills G."/>
            <person name="Bluhm B."/>
            <person name="Cannon C."/>
            <person name="Castanera R."/>
            <person name="Culley D."/>
            <person name="Daum C."/>
            <person name="Ezra D."/>
            <person name="Gonzalez J."/>
            <person name="Henrissat B."/>
            <person name="Kuo A."/>
            <person name="Liang C."/>
            <person name="Lipzen A."/>
            <person name="Lutzoni F."/>
            <person name="Magnuson J."/>
            <person name="Mondo S."/>
            <person name="Nolan M."/>
            <person name="Ohm R."/>
            <person name="Pangilinan J."/>
            <person name="Park H.-J."/>
            <person name="Ramirez L."/>
            <person name="Alfaro M."/>
            <person name="Sun H."/>
            <person name="Tritt A."/>
            <person name="Yoshinaga Y."/>
            <person name="Zwiers L.-H."/>
            <person name="Turgeon B."/>
            <person name="Goodwin S."/>
            <person name="Spatafora J."/>
            <person name="Crous P."/>
            <person name="Grigoriev I."/>
        </authorList>
    </citation>
    <scope>NUCLEOTIDE SEQUENCE</scope>
    <source>
        <strain evidence="2">CBS 113979</strain>
    </source>
</reference>
<organism evidence="2 3">
    <name type="scientific">Aulographum hederae CBS 113979</name>
    <dbReference type="NCBI Taxonomy" id="1176131"/>
    <lineage>
        <taxon>Eukaryota</taxon>
        <taxon>Fungi</taxon>
        <taxon>Dikarya</taxon>
        <taxon>Ascomycota</taxon>
        <taxon>Pezizomycotina</taxon>
        <taxon>Dothideomycetes</taxon>
        <taxon>Pleosporomycetidae</taxon>
        <taxon>Aulographales</taxon>
        <taxon>Aulographaceae</taxon>
    </lineage>
</organism>
<feature type="region of interest" description="Disordered" evidence="1">
    <location>
        <begin position="296"/>
        <end position="340"/>
    </location>
</feature>